<keyword evidence="1" id="KW-0808">Transferase</keyword>
<comment type="caution">
    <text evidence="1">The sequence shown here is derived from an EMBL/GenBank/DDBJ whole genome shotgun (WGS) entry which is preliminary data.</text>
</comment>
<keyword evidence="1" id="KW-0695">RNA-directed DNA polymerase</keyword>
<reference evidence="1 2" key="1">
    <citation type="journal article" date="2019" name="Commun. Biol.">
        <title>The bagworm genome reveals a unique fibroin gene that provides high tensile strength.</title>
        <authorList>
            <person name="Kono N."/>
            <person name="Nakamura H."/>
            <person name="Ohtoshi R."/>
            <person name="Tomita M."/>
            <person name="Numata K."/>
            <person name="Arakawa K."/>
        </authorList>
    </citation>
    <scope>NUCLEOTIDE SEQUENCE [LARGE SCALE GENOMIC DNA]</scope>
</reference>
<dbReference type="GO" id="GO:0003964">
    <property type="term" value="F:RNA-directed DNA polymerase activity"/>
    <property type="evidence" value="ECO:0007669"/>
    <property type="project" value="UniProtKB-KW"/>
</dbReference>
<dbReference type="EMBL" id="BGZK01000691">
    <property type="protein sequence ID" value="GBP56387.1"/>
    <property type="molecule type" value="Genomic_DNA"/>
</dbReference>
<gene>
    <name evidence="1" type="primary">RTase</name>
    <name evidence="1" type="ORF">EVAR_32257_1</name>
</gene>
<dbReference type="PANTHER" id="PTHR47510:SF9">
    <property type="entry name" value="ENDONUCLEASE_EXONUCLEASE_PHOSPHATASE DOMAIN-CONTAINING PROTEIN"/>
    <property type="match status" value="1"/>
</dbReference>
<keyword evidence="1" id="KW-0548">Nucleotidyltransferase</keyword>
<accession>A0A4C1X237</accession>
<name>A0A4C1X237_EUMVA</name>
<evidence type="ECO:0000313" key="1">
    <source>
        <dbReference type="EMBL" id="GBP56387.1"/>
    </source>
</evidence>
<organism evidence="1 2">
    <name type="scientific">Eumeta variegata</name>
    <name type="common">Bagworm moth</name>
    <name type="synonym">Eumeta japonica</name>
    <dbReference type="NCBI Taxonomy" id="151549"/>
    <lineage>
        <taxon>Eukaryota</taxon>
        <taxon>Metazoa</taxon>
        <taxon>Ecdysozoa</taxon>
        <taxon>Arthropoda</taxon>
        <taxon>Hexapoda</taxon>
        <taxon>Insecta</taxon>
        <taxon>Pterygota</taxon>
        <taxon>Neoptera</taxon>
        <taxon>Endopterygota</taxon>
        <taxon>Lepidoptera</taxon>
        <taxon>Glossata</taxon>
        <taxon>Ditrysia</taxon>
        <taxon>Tineoidea</taxon>
        <taxon>Psychidae</taxon>
        <taxon>Oiketicinae</taxon>
        <taxon>Eumeta</taxon>
    </lineage>
</organism>
<sequence>MASRKSQRAKRKIKIINWDKVTAALEIIDMPGLNNIPDDIVMPHDIDLAISALTDHIRALVDNCSRVVSVPSGPQKLPADVQELVRAKNAALRRASAYPTTEYRSTARALQRRVRARVQQLRIEGWLDFEEEIAPSDTLALKNREKAKCTANDDEVRCLHTSLSHNAEHVPHIDEEVCYRAIFESKDHSPVSFDEVLDLVKSLQINKAVGINAIGNKAIKCFSLPLLFLLVAIYNACLKNAYFPSVWKEAKVVDITKPEKSCNHPTSFKQISHLKGLGKIFEKILKSRLNDLRAQDPNLDDCSGSTLIAHDHPNKPSI</sequence>
<evidence type="ECO:0000313" key="2">
    <source>
        <dbReference type="Proteomes" id="UP000299102"/>
    </source>
</evidence>
<protein>
    <submittedName>
        <fullName evidence="1">Probable RNA-directed DNA polymerase from transposon BS</fullName>
    </submittedName>
</protein>
<dbReference type="OrthoDB" id="416454at2759"/>
<keyword evidence="2" id="KW-1185">Reference proteome</keyword>
<dbReference type="Proteomes" id="UP000299102">
    <property type="component" value="Unassembled WGS sequence"/>
</dbReference>
<dbReference type="AlphaFoldDB" id="A0A4C1X237"/>
<proteinExistence type="predicted"/>
<dbReference type="PANTHER" id="PTHR47510">
    <property type="entry name" value="REVERSE TRANSCRIPTASE DOMAIN-CONTAINING PROTEIN"/>
    <property type="match status" value="1"/>
</dbReference>